<evidence type="ECO:0000313" key="1">
    <source>
        <dbReference type="EMBL" id="KRO03289.1"/>
    </source>
</evidence>
<accession>A0ABR5Q3M6</accession>
<evidence type="ECO:0000313" key="2">
    <source>
        <dbReference type="Proteomes" id="UP000051927"/>
    </source>
</evidence>
<dbReference type="EMBL" id="JQCP01000001">
    <property type="protein sequence ID" value="KRO03289.1"/>
    <property type="molecule type" value="Genomic_DNA"/>
</dbReference>
<proteinExistence type="predicted"/>
<comment type="caution">
    <text evidence="1">The sequence shown here is derived from an EMBL/GenBank/DDBJ whole genome shotgun (WGS) entry which is preliminary data.</text>
</comment>
<organism evidence="1 2">
    <name type="scientific">Lancefieldella rimae</name>
    <dbReference type="NCBI Taxonomy" id="1383"/>
    <lineage>
        <taxon>Bacteria</taxon>
        <taxon>Bacillati</taxon>
        <taxon>Actinomycetota</taxon>
        <taxon>Coriobacteriia</taxon>
        <taxon>Coriobacteriales</taxon>
        <taxon>Atopobiaceae</taxon>
        <taxon>Lancefieldella</taxon>
    </lineage>
</organism>
<reference evidence="1 2" key="1">
    <citation type="journal article" date="2015" name="Genome Announc.">
        <title>Expanding the biotechnology potential of lactobacilli through comparative genomics of 213 strains and associated genera.</title>
        <authorList>
            <person name="Sun Z."/>
            <person name="Harris H.M."/>
            <person name="McCann A."/>
            <person name="Guo C."/>
            <person name="Argimon S."/>
            <person name="Zhang W."/>
            <person name="Yang X."/>
            <person name="Jeffery I.B."/>
            <person name="Cooney J.C."/>
            <person name="Kagawa T.F."/>
            <person name="Liu W."/>
            <person name="Song Y."/>
            <person name="Salvetti E."/>
            <person name="Wrobel A."/>
            <person name="Rasinkangas P."/>
            <person name="Parkhill J."/>
            <person name="Rea M.C."/>
            <person name="O'Sullivan O."/>
            <person name="Ritari J."/>
            <person name="Douillard F.P."/>
            <person name="Paul Ross R."/>
            <person name="Yang R."/>
            <person name="Briner A.E."/>
            <person name="Felis G.E."/>
            <person name="de Vos W.M."/>
            <person name="Barrangou R."/>
            <person name="Klaenhammer T.R."/>
            <person name="Caufield P.W."/>
            <person name="Cui Y."/>
            <person name="Zhang H."/>
            <person name="O'Toole P.W."/>
        </authorList>
    </citation>
    <scope>NUCLEOTIDE SEQUENCE [LARGE SCALE GENOMIC DNA]</scope>
    <source>
        <strain evidence="1 2">DSM 7090</strain>
    </source>
</reference>
<gene>
    <name evidence="1" type="ORF">IV60_GL000472</name>
</gene>
<dbReference type="Proteomes" id="UP000051927">
    <property type="component" value="Unassembled WGS sequence"/>
</dbReference>
<evidence type="ECO:0008006" key="3">
    <source>
        <dbReference type="Google" id="ProtNLM"/>
    </source>
</evidence>
<sequence>MSDGRQTRVKLPSNSSGIILPYVFKMYVRRPAMPIFISHQSGIELLRTNYVYQIIENTSKGTFRHPPLIPNQPPHLSEKRELWRTLHEILGNKPQLPIHVSITSNNGVYQTKGLQIHILNEKIPKTAFFEILPNLYLTRPEYIPIQMSRSCSILELALLLSELMGTYYLDQEGELKSRESPLITRKKLESFLRKYSDVPGCAKVWSALALSCEKAASPMEVKLFIRATLPCSKGGYGLGEIRLNQEYKVKKLTSQTKAFTIRKPDLVFETPKASRDKQPWKAVTLEYNGQYHTTVDQQIADGIRHNELVSAGIKNYQVDKEIYYDFNCMQNLVECIRKDIGLPERKLSHEEQIRCRKRQQDLVKLLDSIDPARWGSNVKRENHR</sequence>
<keyword evidence="2" id="KW-1185">Reference proteome</keyword>
<protein>
    <recommendedName>
        <fullName evidence="3">DUF559 domain-containing protein</fullName>
    </recommendedName>
</protein>
<name>A0ABR5Q3M6_9ACTN</name>